<gene>
    <name evidence="1" type="ORF">EPK99_24970</name>
</gene>
<reference evidence="1 2" key="1">
    <citation type="submission" date="2019-01" db="EMBL/GenBank/DDBJ databases">
        <title>The draft genome of Rhizobium sp. 24NR.</title>
        <authorList>
            <person name="Liu L."/>
            <person name="Liang L."/>
            <person name="Shi S."/>
            <person name="Xu L."/>
            <person name="Wang X."/>
            <person name="Li L."/>
            <person name="Zhang X."/>
        </authorList>
    </citation>
    <scope>NUCLEOTIDE SEQUENCE [LARGE SCALE GENOMIC DNA]</scope>
    <source>
        <strain evidence="1 2">24NR</strain>
    </source>
</reference>
<organism evidence="1 2">
    <name type="scientific">Neorhizobium lilium</name>
    <dbReference type="NCBI Taxonomy" id="2503024"/>
    <lineage>
        <taxon>Bacteria</taxon>
        <taxon>Pseudomonadati</taxon>
        <taxon>Pseudomonadota</taxon>
        <taxon>Alphaproteobacteria</taxon>
        <taxon>Hyphomicrobiales</taxon>
        <taxon>Rhizobiaceae</taxon>
        <taxon>Rhizobium/Agrobacterium group</taxon>
        <taxon>Neorhizobium</taxon>
    </lineage>
</organism>
<dbReference type="EMBL" id="SBIP01000008">
    <property type="protein sequence ID" value="RWX74439.1"/>
    <property type="molecule type" value="Genomic_DNA"/>
</dbReference>
<evidence type="ECO:0000313" key="2">
    <source>
        <dbReference type="Proteomes" id="UP000287687"/>
    </source>
</evidence>
<name>A0A444LA39_9HYPH</name>
<comment type="caution">
    <text evidence="1">The sequence shown here is derived from an EMBL/GenBank/DDBJ whole genome shotgun (WGS) entry which is preliminary data.</text>
</comment>
<dbReference type="RefSeq" id="WP_128445809.1">
    <property type="nucleotide sequence ID" value="NZ_SBIP01000008.1"/>
</dbReference>
<dbReference type="AlphaFoldDB" id="A0A444LA39"/>
<proteinExistence type="predicted"/>
<dbReference type="Proteomes" id="UP000287687">
    <property type="component" value="Unassembled WGS sequence"/>
</dbReference>
<evidence type="ECO:0000313" key="1">
    <source>
        <dbReference type="EMBL" id="RWX74439.1"/>
    </source>
</evidence>
<protein>
    <submittedName>
        <fullName evidence="1">Uncharacterized protein</fullName>
    </submittedName>
</protein>
<sequence length="237" mass="26509">MLHMNIIDPVSKVSIDDHPEPEKLNTGRAARVKAVCDEFDIEIIPGNDYPKPGQVRATATIDRIMAKYGEGHMRLVLSTLSETKGNHGLMTQTSLWATSDLIRACQEWVDADVSSWLAAWDQIPMGFLLWHCNELSGISHQRHALAGAMYVMLVHYSRGRKAGKDIDYSFMRRIQKAEGMPSPRETNQQEAIALGLEFIRVKESLPAGEWLPWLRDNAGVSYATALKYMSLARSVAA</sequence>
<dbReference type="OrthoDB" id="8115165at2"/>
<keyword evidence="2" id="KW-1185">Reference proteome</keyword>
<accession>A0A444LA39</accession>